<protein>
    <submittedName>
        <fullName evidence="1">Cytochrome P450</fullName>
    </submittedName>
</protein>
<dbReference type="Proteomes" id="UP000814140">
    <property type="component" value="Unassembled WGS sequence"/>
</dbReference>
<evidence type="ECO:0000313" key="1">
    <source>
        <dbReference type="EMBL" id="KAI0066940.1"/>
    </source>
</evidence>
<reference evidence="1" key="1">
    <citation type="submission" date="2021-03" db="EMBL/GenBank/DDBJ databases">
        <authorList>
            <consortium name="DOE Joint Genome Institute"/>
            <person name="Ahrendt S."/>
            <person name="Looney B.P."/>
            <person name="Miyauchi S."/>
            <person name="Morin E."/>
            <person name="Drula E."/>
            <person name="Courty P.E."/>
            <person name="Chicoki N."/>
            <person name="Fauchery L."/>
            <person name="Kohler A."/>
            <person name="Kuo A."/>
            <person name="Labutti K."/>
            <person name="Pangilinan J."/>
            <person name="Lipzen A."/>
            <person name="Riley R."/>
            <person name="Andreopoulos W."/>
            <person name="He G."/>
            <person name="Johnson J."/>
            <person name="Barry K.W."/>
            <person name="Grigoriev I.V."/>
            <person name="Nagy L."/>
            <person name="Hibbett D."/>
            <person name="Henrissat B."/>
            <person name="Matheny P.B."/>
            <person name="Labbe J."/>
            <person name="Martin F."/>
        </authorList>
    </citation>
    <scope>NUCLEOTIDE SEQUENCE</scope>
    <source>
        <strain evidence="1">HHB10654</strain>
    </source>
</reference>
<organism evidence="1 2">
    <name type="scientific">Artomyces pyxidatus</name>
    <dbReference type="NCBI Taxonomy" id="48021"/>
    <lineage>
        <taxon>Eukaryota</taxon>
        <taxon>Fungi</taxon>
        <taxon>Dikarya</taxon>
        <taxon>Basidiomycota</taxon>
        <taxon>Agaricomycotina</taxon>
        <taxon>Agaricomycetes</taxon>
        <taxon>Russulales</taxon>
        <taxon>Auriscalpiaceae</taxon>
        <taxon>Artomyces</taxon>
    </lineage>
</organism>
<proteinExistence type="predicted"/>
<keyword evidence="2" id="KW-1185">Reference proteome</keyword>
<name>A0ACB8TEZ5_9AGAM</name>
<dbReference type="EMBL" id="MU277191">
    <property type="protein sequence ID" value="KAI0066940.1"/>
    <property type="molecule type" value="Genomic_DNA"/>
</dbReference>
<sequence>MSGHFPLSTHSLSSVVYNFVPPSINADVYGPVAATLIALLIVQYLTSPWRKLPPGPRGWPLVGNAFSIGKAQWLTYTDWKRQYGDVVYFTAFGQPMIILNTLKAARDLFDRRAVIYSDRPNLIVAGDILCGGLIVAFQHYGPLWRRMRKATHEGLNRGIPGPFRPAQVREAVILTLSMLDQPAAWDQHMRRSASSMIMSVTYDTPPIESQDDPRLKDVFDFAARITEAFLPGRYFVELLPWMKHIPSRFAKWKREAEQEHAKLTKVFENLYNNVGTDLANGIDRPSVSAKLLKDTTRNNLSVQENAWIAAVMYVAGSETTSAALAWWLLAVVTHPEAQRRAQTELDAVVGRGRLPTFADLPHLPYVSAMVKETLRWRTLDPLGVPHRSTEDDWYEGMFIPKGTVCIANVWAVHRDAALYGPDAHEFNPDRFLDENGVLNTGPPDTKEDGHVAYGFGRRICSGKHIANDSLFIDIALMLWACKFEPARDERGDAIPIDIDGWVDCGAAVHPAPFSCSVTSRFPEACTLLEMERELSAGDSERK</sequence>
<gene>
    <name evidence="1" type="ORF">BV25DRAFT_1262189</name>
</gene>
<accession>A0ACB8TEZ5</accession>
<comment type="caution">
    <text evidence="1">The sequence shown here is derived from an EMBL/GenBank/DDBJ whole genome shotgun (WGS) entry which is preliminary data.</text>
</comment>
<reference evidence="1" key="2">
    <citation type="journal article" date="2022" name="New Phytol.">
        <title>Evolutionary transition to the ectomycorrhizal habit in the genomes of a hyperdiverse lineage of mushroom-forming fungi.</title>
        <authorList>
            <person name="Looney B."/>
            <person name="Miyauchi S."/>
            <person name="Morin E."/>
            <person name="Drula E."/>
            <person name="Courty P.E."/>
            <person name="Kohler A."/>
            <person name="Kuo A."/>
            <person name="LaButti K."/>
            <person name="Pangilinan J."/>
            <person name="Lipzen A."/>
            <person name="Riley R."/>
            <person name="Andreopoulos W."/>
            <person name="He G."/>
            <person name="Johnson J."/>
            <person name="Nolan M."/>
            <person name="Tritt A."/>
            <person name="Barry K.W."/>
            <person name="Grigoriev I.V."/>
            <person name="Nagy L.G."/>
            <person name="Hibbett D."/>
            <person name="Henrissat B."/>
            <person name="Matheny P.B."/>
            <person name="Labbe J."/>
            <person name="Martin F.M."/>
        </authorList>
    </citation>
    <scope>NUCLEOTIDE SEQUENCE</scope>
    <source>
        <strain evidence="1">HHB10654</strain>
    </source>
</reference>
<evidence type="ECO:0000313" key="2">
    <source>
        <dbReference type="Proteomes" id="UP000814140"/>
    </source>
</evidence>